<accession>A5D003</accession>
<sequence length="235" mass="28318">MRTRVRLLYFGMIRAVSSYQFPKPPLTFEQQVDLLKSRGLIIKDTTFAKKILTNLSYYRLSGYTLSFRTNDIFHTGATFEIVYQIYEFDQKLRYLLLDMIEVVEIAFRTHIAYYHAHNYGSLGYQESLYFEDTNYHNEFMNEFKEQINRNKDRELFIKHHFEKYNGNFPIWVAVELFSFGTLSKFFKNMKSKDREFISKQHYGFLLYIPQTGYIHWLIYEIYVPIMAGFTIESLK</sequence>
<dbReference type="KEGG" id="pth:PTH_2246"/>
<dbReference type="eggNOG" id="COG4823">
    <property type="taxonomic scope" value="Bacteria"/>
</dbReference>
<evidence type="ECO:0000313" key="2">
    <source>
        <dbReference type="Proteomes" id="UP000006556"/>
    </source>
</evidence>
<organism evidence="1 2">
    <name type="scientific">Pelotomaculum thermopropionicum (strain DSM 13744 / JCM 10971 / SI)</name>
    <dbReference type="NCBI Taxonomy" id="370438"/>
    <lineage>
        <taxon>Bacteria</taxon>
        <taxon>Bacillati</taxon>
        <taxon>Bacillota</taxon>
        <taxon>Clostridia</taxon>
        <taxon>Eubacteriales</taxon>
        <taxon>Desulfotomaculaceae</taxon>
        <taxon>Pelotomaculum</taxon>
    </lineage>
</organism>
<gene>
    <name evidence="1" type="primary">AbiF</name>
    <name evidence="1" type="ordered locus">PTH_2246</name>
</gene>
<evidence type="ECO:0000313" key="1">
    <source>
        <dbReference type="EMBL" id="BAF60427.1"/>
    </source>
</evidence>
<name>A5D003_PELTS</name>
<dbReference type="AlphaFoldDB" id="A5D003"/>
<dbReference type="EMBL" id="AP009389">
    <property type="protein sequence ID" value="BAF60427.1"/>
    <property type="molecule type" value="Genomic_DNA"/>
</dbReference>
<keyword evidence="2" id="KW-1185">Reference proteome</keyword>
<dbReference type="STRING" id="370438.PTH_2246"/>
<reference evidence="2" key="1">
    <citation type="journal article" date="2008" name="Genome Res.">
        <title>The genome of Pelotomaculum thermopropionicum reveals niche-associated evolution in anaerobic microbiota.</title>
        <authorList>
            <person name="Kosaka T."/>
            <person name="Kato S."/>
            <person name="Shimoyama T."/>
            <person name="Ishii S."/>
            <person name="Abe T."/>
            <person name="Watanabe K."/>
        </authorList>
    </citation>
    <scope>NUCLEOTIDE SEQUENCE [LARGE SCALE GENOMIC DNA]</scope>
    <source>
        <strain evidence="2">DSM 13744 / JCM 10971 / SI</strain>
    </source>
</reference>
<dbReference type="HOGENOM" id="CLU_044962_5_2_9"/>
<dbReference type="Pfam" id="PF07751">
    <property type="entry name" value="Abi_2"/>
    <property type="match status" value="1"/>
</dbReference>
<protein>
    <submittedName>
        <fullName evidence="1">Abortive infection bacteriophage resistance protein</fullName>
    </submittedName>
</protein>
<dbReference type="InterPro" id="IPR011664">
    <property type="entry name" value="Abi_system_AbiD/AbiF-like"/>
</dbReference>
<dbReference type="Proteomes" id="UP000006556">
    <property type="component" value="Chromosome"/>
</dbReference>
<proteinExistence type="predicted"/>